<dbReference type="AlphaFoldDB" id="A0A6B0YWP0"/>
<gene>
    <name evidence="7 10" type="primary">pgl</name>
    <name evidence="10" type="ORF">F4Y42_10265</name>
</gene>
<protein>
    <recommendedName>
        <fullName evidence="6 7">6-phosphogluconolactonase</fullName>
        <shortName evidence="7">6PGL</shortName>
        <ecNumber evidence="5 7">3.1.1.31</ecNumber>
    </recommendedName>
</protein>
<evidence type="ECO:0000256" key="7">
    <source>
        <dbReference type="RuleBase" id="RU365095"/>
    </source>
</evidence>
<accession>A0A6B0YWP0</accession>
<dbReference type="InterPro" id="IPR037171">
    <property type="entry name" value="NagB/RpiA_transferase-like"/>
</dbReference>
<evidence type="ECO:0000256" key="4">
    <source>
        <dbReference type="ARBA" id="ARBA00010662"/>
    </source>
</evidence>
<dbReference type="CDD" id="cd01400">
    <property type="entry name" value="6PGL"/>
    <property type="match status" value="1"/>
</dbReference>
<dbReference type="Gene3D" id="3.40.50.1360">
    <property type="match status" value="1"/>
</dbReference>
<comment type="caution">
    <text evidence="10">The sequence shown here is derived from an EMBL/GenBank/DDBJ whole genome shotgun (WGS) entry which is preliminary data.</text>
</comment>
<dbReference type="PANTHER" id="PTHR11054:SF0">
    <property type="entry name" value="6-PHOSPHOGLUCONOLACTONASE"/>
    <property type="match status" value="1"/>
</dbReference>
<evidence type="ECO:0000256" key="3">
    <source>
        <dbReference type="ARBA" id="ARBA00004961"/>
    </source>
</evidence>
<reference evidence="10" key="1">
    <citation type="submission" date="2019-09" db="EMBL/GenBank/DDBJ databases">
        <title>Characterisation of the sponge microbiome using genome-centric metagenomics.</title>
        <authorList>
            <person name="Engelberts J.P."/>
            <person name="Robbins S.J."/>
            <person name="De Goeij J.M."/>
            <person name="Aranda M."/>
            <person name="Bell S.C."/>
            <person name="Webster N.S."/>
        </authorList>
    </citation>
    <scope>NUCLEOTIDE SEQUENCE</scope>
    <source>
        <strain evidence="10">SB0664_bin_27</strain>
    </source>
</reference>
<dbReference type="SUPFAM" id="SSF100950">
    <property type="entry name" value="NagB/RpiA/CoA transferase-like"/>
    <property type="match status" value="1"/>
</dbReference>
<comment type="similarity">
    <text evidence="4 7">Belongs to the glucosamine/galactosamine-6-phosphate isomerase family. 6-phosphogluconolactonase subfamily.</text>
</comment>
<organism evidence="10">
    <name type="scientific">Caldilineaceae bacterium SB0664_bin_27</name>
    <dbReference type="NCBI Taxonomy" id="2605260"/>
    <lineage>
        <taxon>Bacteria</taxon>
        <taxon>Bacillati</taxon>
        <taxon>Chloroflexota</taxon>
        <taxon>Caldilineae</taxon>
        <taxon>Caldilineales</taxon>
        <taxon>Caldilineaceae</taxon>
    </lineage>
</organism>
<evidence type="ECO:0000256" key="1">
    <source>
        <dbReference type="ARBA" id="ARBA00000832"/>
    </source>
</evidence>
<feature type="domain" description="Glucosamine/galactosamine-6-phosphate isomerase" evidence="9">
    <location>
        <begin position="48"/>
        <end position="267"/>
    </location>
</feature>
<feature type="compositionally biased region" description="Basic and acidic residues" evidence="8">
    <location>
        <begin position="1"/>
        <end position="37"/>
    </location>
</feature>
<sequence>MTNKTIETHSVHRGDQNEKDKRLVKEQRLGSRADSPESGRVIVQPNGAEFALTAAGMIAAASLISIEMRGVFNVALAGGSTPGPVYDLLAEDSDIDWKRCRVFWSDERCVPPDHAENNYRMARERLLDRLPEPPEVVSRIPGELSPDQAACAYEQSIRENVPAGGTGIPRFDLILLGMGDDGHTASLFPGSSALDETDRLVAADYVSKFNAHRLTFTYPLINAGRHVLILVSGASKAVTLKAVLEGPHRPDALPVQGVQPASGQFRWLVDADAALSIRK</sequence>
<dbReference type="InterPro" id="IPR006148">
    <property type="entry name" value="Glc/Gal-6P_isomerase"/>
</dbReference>
<evidence type="ECO:0000256" key="2">
    <source>
        <dbReference type="ARBA" id="ARBA00002681"/>
    </source>
</evidence>
<dbReference type="Pfam" id="PF01182">
    <property type="entry name" value="Glucosamine_iso"/>
    <property type="match status" value="1"/>
</dbReference>
<name>A0A6B0YWP0_9CHLR</name>
<evidence type="ECO:0000256" key="5">
    <source>
        <dbReference type="ARBA" id="ARBA00013198"/>
    </source>
</evidence>
<dbReference type="EC" id="3.1.1.31" evidence="5 7"/>
<evidence type="ECO:0000259" key="9">
    <source>
        <dbReference type="Pfam" id="PF01182"/>
    </source>
</evidence>
<dbReference type="UniPathway" id="UPA00115">
    <property type="reaction ID" value="UER00409"/>
</dbReference>
<dbReference type="GO" id="GO:0006098">
    <property type="term" value="P:pentose-phosphate shunt"/>
    <property type="evidence" value="ECO:0007669"/>
    <property type="project" value="UniProtKB-UniPathway"/>
</dbReference>
<dbReference type="InterPro" id="IPR005900">
    <property type="entry name" value="6-phosphogluconolactonase_DevB"/>
</dbReference>
<evidence type="ECO:0000313" key="10">
    <source>
        <dbReference type="EMBL" id="MXY93818.1"/>
    </source>
</evidence>
<proteinExistence type="inferred from homology"/>
<dbReference type="PANTHER" id="PTHR11054">
    <property type="entry name" value="6-PHOSPHOGLUCONOLACTONASE"/>
    <property type="match status" value="1"/>
</dbReference>
<comment type="function">
    <text evidence="2 7">Hydrolysis of 6-phosphogluconolactone to 6-phosphogluconate.</text>
</comment>
<comment type="catalytic activity">
    <reaction evidence="1 7">
        <text>6-phospho-D-glucono-1,5-lactone + H2O = 6-phospho-D-gluconate + H(+)</text>
        <dbReference type="Rhea" id="RHEA:12556"/>
        <dbReference type="ChEBI" id="CHEBI:15377"/>
        <dbReference type="ChEBI" id="CHEBI:15378"/>
        <dbReference type="ChEBI" id="CHEBI:57955"/>
        <dbReference type="ChEBI" id="CHEBI:58759"/>
        <dbReference type="EC" id="3.1.1.31"/>
    </reaction>
</comment>
<dbReference type="GO" id="GO:0017057">
    <property type="term" value="F:6-phosphogluconolactonase activity"/>
    <property type="evidence" value="ECO:0007669"/>
    <property type="project" value="UniProtKB-UniRule"/>
</dbReference>
<dbReference type="EMBL" id="VXRG01000087">
    <property type="protein sequence ID" value="MXY93818.1"/>
    <property type="molecule type" value="Genomic_DNA"/>
</dbReference>
<keyword evidence="7 10" id="KW-0378">Hydrolase</keyword>
<evidence type="ECO:0000256" key="6">
    <source>
        <dbReference type="ARBA" id="ARBA00020337"/>
    </source>
</evidence>
<dbReference type="InterPro" id="IPR039104">
    <property type="entry name" value="6PGL"/>
</dbReference>
<dbReference type="GO" id="GO:0005975">
    <property type="term" value="P:carbohydrate metabolic process"/>
    <property type="evidence" value="ECO:0007669"/>
    <property type="project" value="UniProtKB-UniRule"/>
</dbReference>
<evidence type="ECO:0000256" key="8">
    <source>
        <dbReference type="SAM" id="MobiDB-lite"/>
    </source>
</evidence>
<comment type="pathway">
    <text evidence="3 7">Carbohydrate degradation; pentose phosphate pathway; D-ribulose 5-phosphate from D-glucose 6-phosphate (oxidative stage): step 2/3.</text>
</comment>
<dbReference type="NCBIfam" id="TIGR01198">
    <property type="entry name" value="pgl"/>
    <property type="match status" value="1"/>
</dbReference>
<feature type="region of interest" description="Disordered" evidence="8">
    <location>
        <begin position="1"/>
        <end position="39"/>
    </location>
</feature>